<reference evidence="2 3" key="1">
    <citation type="submission" date="2024-02" db="EMBL/GenBank/DDBJ databases">
        <authorList>
            <person name="Chen Y."/>
            <person name="Shah S."/>
            <person name="Dougan E. K."/>
            <person name="Thang M."/>
            <person name="Chan C."/>
        </authorList>
    </citation>
    <scope>NUCLEOTIDE SEQUENCE [LARGE SCALE GENOMIC DNA]</scope>
</reference>
<comment type="caution">
    <text evidence="2">The sequence shown here is derived from an EMBL/GenBank/DDBJ whole genome shotgun (WGS) entry which is preliminary data.</text>
</comment>
<keyword evidence="1" id="KW-0812">Transmembrane</keyword>
<proteinExistence type="predicted"/>
<feature type="transmembrane region" description="Helical" evidence="1">
    <location>
        <begin position="307"/>
        <end position="332"/>
    </location>
</feature>
<sequence length="337" mass="37389">MSKPSYGAASGPTNSGPISLVISTVQLALLMLAPWAFFATLTWALMSRWVHLYHSIRLVVLCFFGSLVVLLMVCAAMCRVQWLRKGYMKKYYSITDLDFYDNVNPARSFGKEMLDAGRVIFTKGSRLDYHRSFAHLGARGVGNRMWQSAVQDDPEKVVAVRFAPLSTTHQNGSTFCVVPIIAANDQALPATFDFWAAGKDCCGETGAGFACGAAKSAVARGCLTQQMSLGQQASSRAFALLFYILYDLRDMLPLGLSVMLIAVEEYNYRQAVRFAEVGFHLESVHPLFFEWTANPIGDMSVPREEAFAMYFMTNLVFLLGTFLLVVVGYVCFLRAKN</sequence>
<keyword evidence="3" id="KW-1185">Reference proteome</keyword>
<evidence type="ECO:0000313" key="3">
    <source>
        <dbReference type="Proteomes" id="UP001642464"/>
    </source>
</evidence>
<feature type="transmembrane region" description="Helical" evidence="1">
    <location>
        <begin position="58"/>
        <end position="80"/>
    </location>
</feature>
<name>A0ABP0K722_9DINO</name>
<evidence type="ECO:0000256" key="1">
    <source>
        <dbReference type="SAM" id="Phobius"/>
    </source>
</evidence>
<dbReference type="Proteomes" id="UP001642464">
    <property type="component" value="Unassembled WGS sequence"/>
</dbReference>
<dbReference type="EMBL" id="CAXAMM010010213">
    <property type="protein sequence ID" value="CAK9022604.1"/>
    <property type="molecule type" value="Genomic_DNA"/>
</dbReference>
<keyword evidence="1" id="KW-1133">Transmembrane helix</keyword>
<gene>
    <name evidence="2" type="ORF">SCF082_LOCUS15855</name>
</gene>
<accession>A0ABP0K722</accession>
<evidence type="ECO:0000313" key="2">
    <source>
        <dbReference type="EMBL" id="CAK9022604.1"/>
    </source>
</evidence>
<keyword evidence="1" id="KW-0472">Membrane</keyword>
<protein>
    <submittedName>
        <fullName evidence="2">Uncharacterized protein</fullName>
    </submittedName>
</protein>
<organism evidence="2 3">
    <name type="scientific">Durusdinium trenchii</name>
    <dbReference type="NCBI Taxonomy" id="1381693"/>
    <lineage>
        <taxon>Eukaryota</taxon>
        <taxon>Sar</taxon>
        <taxon>Alveolata</taxon>
        <taxon>Dinophyceae</taxon>
        <taxon>Suessiales</taxon>
        <taxon>Symbiodiniaceae</taxon>
        <taxon>Durusdinium</taxon>
    </lineage>
</organism>
<feature type="transmembrane region" description="Helical" evidence="1">
    <location>
        <begin position="20"/>
        <end position="46"/>
    </location>
</feature>